<evidence type="ECO:0000313" key="2">
    <source>
        <dbReference type="Proteomes" id="UP000825598"/>
    </source>
</evidence>
<organism evidence="1 2">
    <name type="scientific">Mycolicibacterium farcinogenes</name>
    <name type="common">Mycobacterium farcinogenes</name>
    <dbReference type="NCBI Taxonomy" id="1802"/>
    <lineage>
        <taxon>Bacteria</taxon>
        <taxon>Bacillati</taxon>
        <taxon>Actinomycetota</taxon>
        <taxon>Actinomycetes</taxon>
        <taxon>Mycobacteriales</taxon>
        <taxon>Mycobacteriaceae</taxon>
        <taxon>Mycolicibacterium</taxon>
    </lineage>
</organism>
<protein>
    <submittedName>
        <fullName evidence="1">Uncharacterized protein</fullName>
    </submittedName>
</protein>
<accession>A0ACD1FGY0</accession>
<reference evidence="1" key="1">
    <citation type="submission" date="2021-07" db="EMBL/GenBank/DDBJ databases">
        <title>Complete Genome Sequences of Mycobacterium farcinogenes Isolated from Clinical Specimens from Patients in Thailand.</title>
        <authorList>
            <person name="Sodsai P."/>
        </authorList>
    </citation>
    <scope>NUCLEOTIDE SEQUENCE</scope>
    <source>
        <strain evidence="1">BKK/CU-MFGFA-001</strain>
    </source>
</reference>
<gene>
    <name evidence="1" type="ORF">K6L26_01090</name>
</gene>
<dbReference type="EMBL" id="CP081673">
    <property type="protein sequence ID" value="QZH66349.1"/>
    <property type="molecule type" value="Genomic_DNA"/>
</dbReference>
<evidence type="ECO:0000313" key="1">
    <source>
        <dbReference type="EMBL" id="QZH66349.1"/>
    </source>
</evidence>
<sequence>MTTGKEAMHPGTPSSVPVPLLVYAVASRGEDAELHPLQQSTVTLNRSAAEAELAESNDQHAVLIEQRILPWAPATDIERRPALYEYTVGYHVADHYVPWGLALSTDRSAVETELATVQAAIAESNIGGSFGVLMLERPIFPWYIARPRAVPLK</sequence>
<name>A0ACD1FGY0_MYCFR</name>
<keyword evidence="2" id="KW-1185">Reference proteome</keyword>
<proteinExistence type="predicted"/>
<dbReference type="Proteomes" id="UP000825598">
    <property type="component" value="Chromosome"/>
</dbReference>